<feature type="domain" description="Glycosyl hydrolase family 31 C-terminal" evidence="5">
    <location>
        <begin position="597"/>
        <end position="683"/>
    </location>
</feature>
<dbReference type="PANTHER" id="PTHR22762:SF144">
    <property type="entry name" value="ALPHA-XYLOSIDASE"/>
    <property type="match status" value="1"/>
</dbReference>
<accession>A0ABQ0BR41</accession>
<gene>
    <name evidence="6" type="primary">yicI_2</name>
    <name evidence="6" type="ORF">K340107D12_18180</name>
</gene>
<sequence>MRFTDGLWESRNGYKLHRAHSLWEWRAEKNQVHFMVPCTEIRSLRDTIAGPVLHFTITAPKADILAVKVYHFTGKKECGPYFDLDVSYRDMEVCEMEQEITVTNGRMKAVVRKTGDFGIAFYFDGHFLTRCGEKGTAYVTDAEYEADKLCDYNGRNGRSSQNENYIREMLSLDVGEYIYGLGERFTSCIRNGQSVDCWNRDGGSNGNQAYKNIPFYLSSKSYGVFVNTPARVGFEVANVSVRHVEIAVQEEELEYMVIGGSEPKEVLSNYTALTGRTPVPPAWTYGLWLSTSWMPDSDAQITLDTIDKMKEYDIPLSVFHFDARWMDDFKCCDFVWSKRFGDAKKLLDAIHERGVKVCVWINPYISQESYLFREGKDNGYFLKTKDGDVWQSDNWMSGIAIVDFTNPEAVRWYQSKLGALLDMGVDALKTDFGERIPTNVVYFDGSDPAKMHNYYPYLYNQAVYELIQEKKGEGCVFSRSATAGTQKFPFNWGGDNEASYISMAESLRGGLSLCQSGYGYWAHDISGFCRTATPDLYKRWVQFGLLSTHSRLHGEQSYRAPWYFDEESCRVLKAFTNLKCRLMPYLYSGSVQVLEEGVPLMRAMMLEFPQCPTSLHLERQYMLGSDLLAAPIFNEEGQAEFFLPGNGCWTNYLDGEILEGGKWYRRNYDYFHMPLFVRPGTILPVGAEEDTPVYDYADGVTFQLYEIPEAFEKDCRVYNTSGEPVLKLNVKRMGENITLELQGQAGHVFVQLMHVNDIRCDGEVRREKCENGIRFEMREGILEFALQS</sequence>
<evidence type="ECO:0000259" key="3">
    <source>
        <dbReference type="Pfam" id="PF01055"/>
    </source>
</evidence>
<dbReference type="CDD" id="cd14752">
    <property type="entry name" value="GH31_N"/>
    <property type="match status" value="1"/>
</dbReference>
<dbReference type="EMBL" id="BAABZQ010000001">
    <property type="protein sequence ID" value="GAA6499002.1"/>
    <property type="molecule type" value="Genomic_DNA"/>
</dbReference>
<dbReference type="InterPro" id="IPR013780">
    <property type="entry name" value="Glyco_hydro_b"/>
</dbReference>
<evidence type="ECO:0000259" key="4">
    <source>
        <dbReference type="Pfam" id="PF13802"/>
    </source>
</evidence>
<dbReference type="Gene3D" id="2.60.40.1180">
    <property type="entry name" value="Golgi alpha-mannosidase II"/>
    <property type="match status" value="2"/>
</dbReference>
<evidence type="ECO:0000256" key="1">
    <source>
        <dbReference type="ARBA" id="ARBA00007806"/>
    </source>
</evidence>
<dbReference type="RefSeq" id="WP_227210200.1">
    <property type="nucleotide sequence ID" value="NZ_BAABZQ010000001.1"/>
</dbReference>
<dbReference type="CDD" id="cd06593">
    <property type="entry name" value="GH31_xylosidase_YicI"/>
    <property type="match status" value="1"/>
</dbReference>
<dbReference type="SUPFAM" id="SSF51011">
    <property type="entry name" value="Glycosyl hydrolase domain"/>
    <property type="match status" value="1"/>
</dbReference>
<dbReference type="Pfam" id="PF13802">
    <property type="entry name" value="Gal_mutarotas_2"/>
    <property type="match status" value="1"/>
</dbReference>
<reference evidence="6 7" key="1">
    <citation type="submission" date="2024-04" db="EMBL/GenBank/DDBJ databases">
        <title>Defined microbial consortia suppress multidrug-resistant proinflammatory Enterobacteriaceae via ecological control.</title>
        <authorList>
            <person name="Furuichi M."/>
            <person name="Kawaguchi T."/>
            <person name="Pust M."/>
            <person name="Yasuma K."/>
            <person name="Plichta D."/>
            <person name="Hasegawa N."/>
            <person name="Ohya T."/>
            <person name="Bhattarai S."/>
            <person name="Sasajima S."/>
            <person name="Aoto Y."/>
            <person name="Tuganbaev T."/>
            <person name="Yaginuma M."/>
            <person name="Ueda M."/>
            <person name="Okahashi N."/>
            <person name="Amafuji K."/>
            <person name="Kiridooshi Y."/>
            <person name="Sugita K."/>
            <person name="Strazar M."/>
            <person name="Skelly A."/>
            <person name="Suda W."/>
            <person name="Hattori M."/>
            <person name="Nakamoto N."/>
            <person name="Caballero S."/>
            <person name="Norman J."/>
            <person name="Olle B."/>
            <person name="Tanoue T."/>
            <person name="Arita M."/>
            <person name="Bucci V."/>
            <person name="Atarashi K."/>
            <person name="Xavier R."/>
            <person name="Honda K."/>
        </authorList>
    </citation>
    <scope>NUCLEOTIDE SEQUENCE [LARGE SCALE GENOMIC DNA]</scope>
    <source>
        <strain evidence="7">k34-0107-D12</strain>
    </source>
</reference>
<dbReference type="SUPFAM" id="SSF74650">
    <property type="entry name" value="Galactose mutarotase-like"/>
    <property type="match status" value="1"/>
</dbReference>
<dbReference type="Proteomes" id="UP001600941">
    <property type="component" value="Unassembled WGS sequence"/>
</dbReference>
<feature type="domain" description="Glycoside hydrolase family 31 TIM barrel" evidence="3">
    <location>
        <begin position="277"/>
        <end position="588"/>
    </location>
</feature>
<dbReference type="InterPro" id="IPR000322">
    <property type="entry name" value="Glyco_hydro_31_TIM"/>
</dbReference>
<keyword evidence="7" id="KW-1185">Reference proteome</keyword>
<dbReference type="Pfam" id="PF21365">
    <property type="entry name" value="Glyco_hydro_31_3rd"/>
    <property type="match status" value="1"/>
</dbReference>
<dbReference type="NCBIfam" id="NF007940">
    <property type="entry name" value="PRK10658.1"/>
    <property type="match status" value="1"/>
</dbReference>
<dbReference type="InterPro" id="IPR017853">
    <property type="entry name" value="GH"/>
</dbReference>
<feature type="domain" description="Glycoside hydrolase family 31 N-terminal" evidence="4">
    <location>
        <begin position="55"/>
        <end position="234"/>
    </location>
</feature>
<evidence type="ECO:0000313" key="6">
    <source>
        <dbReference type="EMBL" id="GAA6499002.1"/>
    </source>
</evidence>
<dbReference type="InterPro" id="IPR048395">
    <property type="entry name" value="Glyco_hydro_31_C"/>
</dbReference>
<name>A0ABQ0BR41_9FIRM</name>
<dbReference type="PANTHER" id="PTHR22762">
    <property type="entry name" value="ALPHA-GLUCOSIDASE"/>
    <property type="match status" value="1"/>
</dbReference>
<evidence type="ECO:0000259" key="5">
    <source>
        <dbReference type="Pfam" id="PF21365"/>
    </source>
</evidence>
<dbReference type="SUPFAM" id="SSF51445">
    <property type="entry name" value="(Trans)glycosidases"/>
    <property type="match status" value="1"/>
</dbReference>
<evidence type="ECO:0000313" key="7">
    <source>
        <dbReference type="Proteomes" id="UP001600941"/>
    </source>
</evidence>
<dbReference type="Gene3D" id="3.20.20.80">
    <property type="entry name" value="Glycosidases"/>
    <property type="match status" value="1"/>
</dbReference>
<proteinExistence type="inferred from homology"/>
<keyword evidence="2" id="KW-0326">Glycosidase</keyword>
<dbReference type="Gene3D" id="2.60.40.1760">
    <property type="entry name" value="glycosyl hydrolase (family 31)"/>
    <property type="match status" value="1"/>
</dbReference>
<dbReference type="InterPro" id="IPR025887">
    <property type="entry name" value="Glyco_hydro_31_N_dom"/>
</dbReference>
<comment type="caution">
    <text evidence="6">The sequence shown here is derived from an EMBL/GenBank/DDBJ whole genome shotgun (WGS) entry which is preliminary data.</text>
</comment>
<keyword evidence="2" id="KW-0378">Hydrolase</keyword>
<evidence type="ECO:0000256" key="2">
    <source>
        <dbReference type="RuleBase" id="RU361185"/>
    </source>
</evidence>
<organism evidence="6 7">
    <name type="scientific">Blautia parvula</name>
    <dbReference type="NCBI Taxonomy" id="2877527"/>
    <lineage>
        <taxon>Bacteria</taxon>
        <taxon>Bacillati</taxon>
        <taxon>Bacillota</taxon>
        <taxon>Clostridia</taxon>
        <taxon>Lachnospirales</taxon>
        <taxon>Lachnospiraceae</taxon>
        <taxon>Blautia</taxon>
    </lineage>
</organism>
<dbReference type="InterPro" id="IPR011013">
    <property type="entry name" value="Gal_mutarotase_sf_dom"/>
</dbReference>
<protein>
    <submittedName>
        <fullName evidence="6">Alpha-xylosidase</fullName>
    </submittedName>
</protein>
<comment type="similarity">
    <text evidence="1 2">Belongs to the glycosyl hydrolase 31 family.</text>
</comment>
<dbReference type="SUPFAM" id="SSF117125">
    <property type="entry name" value="Putative glucosidase YicI, C-terminal domain"/>
    <property type="match status" value="1"/>
</dbReference>
<dbReference type="Pfam" id="PF01055">
    <property type="entry name" value="Glyco_hydro_31_2nd"/>
    <property type="match status" value="1"/>
</dbReference>